<dbReference type="Proteomes" id="UP000054375">
    <property type="component" value="Unassembled WGS sequence"/>
</dbReference>
<organism evidence="1 2">
    <name type="scientific">Streptomyces griseorubiginosus</name>
    <dbReference type="NCBI Taxonomy" id="67304"/>
    <lineage>
        <taxon>Bacteria</taxon>
        <taxon>Bacillati</taxon>
        <taxon>Actinomycetota</taxon>
        <taxon>Actinomycetes</taxon>
        <taxon>Kitasatosporales</taxon>
        <taxon>Streptomycetaceae</taxon>
        <taxon>Streptomyces</taxon>
    </lineage>
</organism>
<comment type="caution">
    <text evidence="1">The sequence shown here is derived from an EMBL/GenBank/DDBJ whole genome shotgun (WGS) entry which is preliminary data.</text>
</comment>
<accession>A0A101RMM8</accession>
<sequence>MTRPLSSIERSIQGRNSWLQDEERKAIESRGEIGRMEFWLRVTRSEITREVKAGRGDVLTAFTLVCRLFKLVLEKRQAGDPRLFDHLMQYADTVLTQHGPRN</sequence>
<gene>
    <name evidence="1" type="ORF">AQJ54_41920</name>
</gene>
<proteinExistence type="predicted"/>
<keyword evidence="2" id="KW-1185">Reference proteome</keyword>
<evidence type="ECO:0000313" key="1">
    <source>
        <dbReference type="EMBL" id="KUN58427.1"/>
    </source>
</evidence>
<reference evidence="1 2" key="1">
    <citation type="submission" date="2015-10" db="EMBL/GenBank/DDBJ databases">
        <title>Draft genome sequence of Streptomyces griseorubiginosus DSM 40469, type strain for the species Streptomyces griseorubiginosus.</title>
        <authorList>
            <person name="Ruckert C."/>
            <person name="Winkler A."/>
            <person name="Kalinowski J."/>
            <person name="Kampfer P."/>
            <person name="Glaeser S."/>
        </authorList>
    </citation>
    <scope>NUCLEOTIDE SEQUENCE [LARGE SCALE GENOMIC DNA]</scope>
    <source>
        <strain evidence="1 2">DSM 40469</strain>
    </source>
</reference>
<evidence type="ECO:0000313" key="2">
    <source>
        <dbReference type="Proteomes" id="UP000054375"/>
    </source>
</evidence>
<dbReference type="EMBL" id="LMWV01000046">
    <property type="protein sequence ID" value="KUN58427.1"/>
    <property type="molecule type" value="Genomic_DNA"/>
</dbReference>
<dbReference type="RefSeq" id="WP_062246778.1">
    <property type="nucleotide sequence ID" value="NZ_JBPJFL010000004.1"/>
</dbReference>
<protein>
    <submittedName>
        <fullName evidence="1">Uncharacterized protein</fullName>
    </submittedName>
</protein>
<dbReference type="AlphaFoldDB" id="A0A101RMM8"/>
<name>A0A101RMM8_9ACTN</name>